<organism evidence="2 3">
    <name type="scientific">Acanthaster planci</name>
    <name type="common">Crown-of-thorns starfish</name>
    <dbReference type="NCBI Taxonomy" id="133434"/>
    <lineage>
        <taxon>Eukaryota</taxon>
        <taxon>Metazoa</taxon>
        <taxon>Echinodermata</taxon>
        <taxon>Eleutherozoa</taxon>
        <taxon>Asterozoa</taxon>
        <taxon>Asteroidea</taxon>
        <taxon>Valvatacea</taxon>
        <taxon>Valvatida</taxon>
        <taxon>Acanthasteridae</taxon>
        <taxon>Acanthaster</taxon>
    </lineage>
</organism>
<protein>
    <submittedName>
        <fullName evidence="3">SERTA domain-containing protein 2-like isoform X1</fullName>
    </submittedName>
</protein>
<dbReference type="AlphaFoldDB" id="A0A8B7Z339"/>
<evidence type="ECO:0000313" key="3">
    <source>
        <dbReference type="RefSeq" id="XP_022099382.1"/>
    </source>
</evidence>
<sequence length="377" mass="40931">MFVPWIEGSYMRKLLIWFQLVVEKNCFSSLVCTCSNNWSSISMPGLVSTGIKRKHHALDEGGGSDAKECITSCYGAPAPSQDKCSSYTMQRKCVMNASICKLQATCKLIDPSLRRSVLIRNTLLHIDHELRAEGRHQDSFQLSTFIASTQSTCTDTADKDRLPGADANGAFTLAKDNNSNHFRDVHSRDCAKMLVNGHLDTNSLLSRTSTHSCANTSSLTLSTATAASTTISNFTTVQSNVHLTTNMVLLNSGSHPTTPIANSELTRLPATNPEIFDFGDELFSDIDMSLYDFDIASPVVSNQRVSPVTPLSSSSGSICSSSSNSEDWLRPLSGDYTFSSDVSTATTTTTSQGSNCRSDIVCDELDQIMHVLVDVGM</sequence>
<dbReference type="OrthoDB" id="6083860at2759"/>
<dbReference type="KEGG" id="aplc:110983957"/>
<dbReference type="PANTHER" id="PTHR16277">
    <property type="entry name" value="CELL DIVISION CYCLE ASSOCIATED PROTEIN 4/SERTA DOMAIN-CONTAINING PROTEIN 2"/>
    <property type="match status" value="1"/>
</dbReference>
<reference evidence="3" key="1">
    <citation type="submission" date="2025-08" db="UniProtKB">
        <authorList>
            <consortium name="RefSeq"/>
        </authorList>
    </citation>
    <scope>IDENTIFICATION</scope>
</reference>
<dbReference type="InterPro" id="IPR009263">
    <property type="entry name" value="SERTA_dom"/>
</dbReference>
<dbReference type="Pfam" id="PF06031">
    <property type="entry name" value="SERTA"/>
    <property type="match status" value="1"/>
</dbReference>
<dbReference type="GO" id="GO:0005634">
    <property type="term" value="C:nucleus"/>
    <property type="evidence" value="ECO:0007669"/>
    <property type="project" value="TreeGrafter"/>
</dbReference>
<evidence type="ECO:0000313" key="2">
    <source>
        <dbReference type="Proteomes" id="UP000694845"/>
    </source>
</evidence>
<evidence type="ECO:0000259" key="1">
    <source>
        <dbReference type="PROSITE" id="PS51053"/>
    </source>
</evidence>
<dbReference type="RefSeq" id="XP_022099382.1">
    <property type="nucleotide sequence ID" value="XM_022243690.1"/>
</dbReference>
<accession>A0A8B7Z339</accession>
<dbReference type="GeneID" id="110983957"/>
<dbReference type="PANTHER" id="PTHR16277:SF7">
    <property type="entry name" value="RE12330P"/>
    <property type="match status" value="1"/>
</dbReference>
<gene>
    <name evidence="3" type="primary">LOC110983957</name>
</gene>
<dbReference type="PROSITE" id="PS51053">
    <property type="entry name" value="SERTA"/>
    <property type="match status" value="1"/>
</dbReference>
<name>A0A8B7Z339_ACAPL</name>
<feature type="domain" description="SERTA" evidence="1">
    <location>
        <begin position="87"/>
        <end position="134"/>
    </location>
</feature>
<proteinExistence type="predicted"/>
<dbReference type="InterPro" id="IPR052262">
    <property type="entry name" value="E2F-SERTA_domain_protein"/>
</dbReference>
<dbReference type="Proteomes" id="UP000694845">
    <property type="component" value="Unplaced"/>
</dbReference>
<keyword evidence="2" id="KW-1185">Reference proteome</keyword>